<reference evidence="2" key="1">
    <citation type="journal article" date="2013" name="J. Plant Res.">
        <title>Effect of fungi and light on seed germination of three Opuntia species from semiarid lands of central Mexico.</title>
        <authorList>
            <person name="Delgado-Sanchez P."/>
            <person name="Jimenez-Bremont J.F."/>
            <person name="Guerrero-Gonzalez Mde L."/>
            <person name="Flores J."/>
        </authorList>
    </citation>
    <scope>NUCLEOTIDE SEQUENCE</scope>
    <source>
        <tissue evidence="2">Cladode</tissue>
    </source>
</reference>
<dbReference type="EMBL" id="GISG01058873">
    <property type="protein sequence ID" value="MBA4626824.1"/>
    <property type="molecule type" value="Transcribed_RNA"/>
</dbReference>
<sequence>MLQTMALFFICFMCLTMMMSLLPVVVTKMSPSETTSSKVRTWKPSMQACRAQIGSISVTITRAPAAFRAAAQPLPTSPYPQTTPTLPAIITSVALIKPSGREWRHPYKLSNLLLVTESLTLIAGNNKV</sequence>
<keyword evidence="1" id="KW-0812">Transmembrane</keyword>
<evidence type="ECO:0000256" key="1">
    <source>
        <dbReference type="SAM" id="Phobius"/>
    </source>
</evidence>
<dbReference type="AlphaFoldDB" id="A0A7C9CZ26"/>
<keyword evidence="1" id="KW-0472">Membrane</keyword>
<name>A0A7C9CZ26_OPUST</name>
<feature type="transmembrane region" description="Helical" evidence="1">
    <location>
        <begin position="6"/>
        <end position="26"/>
    </location>
</feature>
<accession>A0A7C9CZ26</accession>
<protein>
    <submittedName>
        <fullName evidence="2">Uncharacterized protein</fullName>
    </submittedName>
</protein>
<evidence type="ECO:0000313" key="2">
    <source>
        <dbReference type="EMBL" id="MBA4626824.1"/>
    </source>
</evidence>
<proteinExistence type="predicted"/>
<reference evidence="2" key="2">
    <citation type="submission" date="2020-07" db="EMBL/GenBank/DDBJ databases">
        <authorList>
            <person name="Vera ALvarez R."/>
            <person name="Arias-Moreno D.M."/>
            <person name="Jimenez-Jacinto V."/>
            <person name="Jimenez-Bremont J.F."/>
            <person name="Swaminathan K."/>
            <person name="Moose S.P."/>
            <person name="Guerrero-Gonzalez M.L."/>
            <person name="Marino-Ramirez L."/>
            <person name="Landsman D."/>
            <person name="Rodriguez-Kessler M."/>
            <person name="Delgado-Sanchez P."/>
        </authorList>
    </citation>
    <scope>NUCLEOTIDE SEQUENCE</scope>
    <source>
        <tissue evidence="2">Cladode</tissue>
    </source>
</reference>
<organism evidence="2">
    <name type="scientific">Opuntia streptacantha</name>
    <name type="common">Prickly pear cactus</name>
    <name type="synonym">Opuntia cardona</name>
    <dbReference type="NCBI Taxonomy" id="393608"/>
    <lineage>
        <taxon>Eukaryota</taxon>
        <taxon>Viridiplantae</taxon>
        <taxon>Streptophyta</taxon>
        <taxon>Embryophyta</taxon>
        <taxon>Tracheophyta</taxon>
        <taxon>Spermatophyta</taxon>
        <taxon>Magnoliopsida</taxon>
        <taxon>eudicotyledons</taxon>
        <taxon>Gunneridae</taxon>
        <taxon>Pentapetalae</taxon>
        <taxon>Caryophyllales</taxon>
        <taxon>Cactineae</taxon>
        <taxon>Cactaceae</taxon>
        <taxon>Opuntioideae</taxon>
        <taxon>Opuntia</taxon>
    </lineage>
</organism>
<keyword evidence="1" id="KW-1133">Transmembrane helix</keyword>